<accession>A0A6P1YQY9</accession>
<protein>
    <submittedName>
        <fullName evidence="1">Uncharacterized protein</fullName>
    </submittedName>
</protein>
<dbReference type="AlphaFoldDB" id="A0A6P1YQY9"/>
<dbReference type="InterPro" id="IPR036514">
    <property type="entry name" value="SGNH_hydro_sf"/>
</dbReference>
<dbReference type="RefSeq" id="WP_163076251.1">
    <property type="nucleotide sequence ID" value="NZ_CP048630.1"/>
</dbReference>
<name>A0A6P1YQY9_9HYPH</name>
<dbReference type="Proteomes" id="UP000464751">
    <property type="component" value="Chromosome"/>
</dbReference>
<organism evidence="1 2">
    <name type="scientific">Ancylobacter pratisalsi</name>
    <dbReference type="NCBI Taxonomy" id="1745854"/>
    <lineage>
        <taxon>Bacteria</taxon>
        <taxon>Pseudomonadati</taxon>
        <taxon>Pseudomonadota</taxon>
        <taxon>Alphaproteobacteria</taxon>
        <taxon>Hyphomicrobiales</taxon>
        <taxon>Xanthobacteraceae</taxon>
        <taxon>Ancylobacter</taxon>
    </lineage>
</organism>
<dbReference type="GO" id="GO:0016788">
    <property type="term" value="F:hydrolase activity, acting on ester bonds"/>
    <property type="evidence" value="ECO:0007669"/>
    <property type="project" value="UniProtKB-ARBA"/>
</dbReference>
<dbReference type="Gene3D" id="2.60.40.2700">
    <property type="match status" value="1"/>
</dbReference>
<reference evidence="1 2" key="1">
    <citation type="submission" date="2020-02" db="EMBL/GenBank/DDBJ databases">
        <authorList>
            <person name="Li G."/>
        </authorList>
    </citation>
    <scope>NUCLEOTIDE SEQUENCE [LARGE SCALE GENOMIC DNA]</scope>
    <source>
        <strain evidence="1 2">DSM 102029</strain>
    </source>
</reference>
<evidence type="ECO:0000313" key="2">
    <source>
        <dbReference type="Proteomes" id="UP000464751"/>
    </source>
</evidence>
<dbReference type="Gene3D" id="2.60.120.260">
    <property type="entry name" value="Galactose-binding domain-like"/>
    <property type="match status" value="1"/>
</dbReference>
<dbReference type="Gene3D" id="3.40.50.1110">
    <property type="entry name" value="SGNH hydrolase"/>
    <property type="match status" value="1"/>
</dbReference>
<gene>
    <name evidence="1" type="ORF">G3A50_16370</name>
</gene>
<sequence>MSLNLGISLFSLASRVALAGPHYEPWRDTVTALARQIEARGGQPPAMAASPTVSISATSVLAGPLIDKGDARIKAYGGILRNPAGDVYPSNQFSQIDNLTYESGDRTARQVQRKFGCSSPRFEILVSSGELLRIIVDGEESANYLSAGILPGDTTPRWLLVDFSAIDPGIKRREIRIEGQSTRIGGIKLDTIGQLYAPRDDAGLRAIALTDSFGEAGADFAWTTLFAKSFKDLGFEDYGVSAFGGTGINTGIAFGGQYRPALIDRIVDDGVNANADVYVLAEALNDSAGVGPSMVSILNQLRAARPAAVILVVKAWCPTAPTPTPTKVIVNAEIEAAAAGRGGVFLFDPTTVSYEKVGGGDETHPSQNGHNTLQAWLTSVVTTAMGEAEAGLYPPVNTVAPSIQGTFLEDDILYADVGTWRNEPTAFSYQWLRDGVDISGATQEYYTVGPSDPGTALSVRVTATNADGSAVLTSAGITSLYGPNLISNGTFDAATGWTLETGWSISGGKLVGTAVGSPNAAINVSAPAGKVYRMQCDVVRTSGSGTFNVQVGGVGVTFGGVTLSSTGQKVSTVDLTLTGPATQFRVLGNSAQPFTGEIDNLSLREVL</sequence>
<dbReference type="KEGG" id="apra:G3A50_16370"/>
<evidence type="ECO:0000313" key="1">
    <source>
        <dbReference type="EMBL" id="QIB35106.1"/>
    </source>
</evidence>
<proteinExistence type="predicted"/>
<dbReference type="EMBL" id="CP048630">
    <property type="protein sequence ID" value="QIB35106.1"/>
    <property type="molecule type" value="Genomic_DNA"/>
</dbReference>
<keyword evidence="2" id="KW-1185">Reference proteome</keyword>
<dbReference type="SUPFAM" id="SSF52266">
    <property type="entry name" value="SGNH hydrolase"/>
    <property type="match status" value="1"/>
</dbReference>